<evidence type="ECO:0000256" key="4">
    <source>
        <dbReference type="ARBA" id="ARBA00023172"/>
    </source>
</evidence>
<evidence type="ECO:0000313" key="6">
    <source>
        <dbReference type="EMBL" id="HIV04632.1"/>
    </source>
</evidence>
<evidence type="ECO:0000256" key="1">
    <source>
        <dbReference type="ARBA" id="ARBA00008857"/>
    </source>
</evidence>
<evidence type="ECO:0000259" key="5">
    <source>
        <dbReference type="PROSITE" id="PS51898"/>
    </source>
</evidence>
<dbReference type="PROSITE" id="PS51898">
    <property type="entry name" value="TYR_RECOMBINASE"/>
    <property type="match status" value="1"/>
</dbReference>
<evidence type="ECO:0000256" key="2">
    <source>
        <dbReference type="ARBA" id="ARBA00022908"/>
    </source>
</evidence>
<keyword evidence="2" id="KW-0229">DNA integration</keyword>
<comment type="similarity">
    <text evidence="1">Belongs to the 'phage' integrase family.</text>
</comment>
<dbReference type="GO" id="GO:0015074">
    <property type="term" value="P:DNA integration"/>
    <property type="evidence" value="ECO:0007669"/>
    <property type="project" value="UniProtKB-KW"/>
</dbReference>
<comment type="caution">
    <text evidence="6">The sequence shown here is derived from an EMBL/GenBank/DDBJ whole genome shotgun (WGS) entry which is preliminary data.</text>
</comment>
<dbReference type="Gene3D" id="1.10.150.130">
    <property type="match status" value="1"/>
</dbReference>
<dbReference type="Pfam" id="PF00589">
    <property type="entry name" value="Phage_integrase"/>
    <property type="match status" value="1"/>
</dbReference>
<dbReference type="InterPro" id="IPR013762">
    <property type="entry name" value="Integrase-like_cat_sf"/>
</dbReference>
<keyword evidence="3" id="KW-0238">DNA-binding</keyword>
<dbReference type="InterPro" id="IPR010998">
    <property type="entry name" value="Integrase_recombinase_N"/>
</dbReference>
<gene>
    <name evidence="6" type="ORF">IAC75_05740</name>
</gene>
<evidence type="ECO:0000313" key="7">
    <source>
        <dbReference type="Proteomes" id="UP000886812"/>
    </source>
</evidence>
<dbReference type="Proteomes" id="UP000886812">
    <property type="component" value="Unassembled WGS sequence"/>
</dbReference>
<organism evidence="6 7">
    <name type="scientific">Candidatus Spyradosoma merdigallinarum</name>
    <dbReference type="NCBI Taxonomy" id="2840950"/>
    <lineage>
        <taxon>Bacteria</taxon>
        <taxon>Pseudomonadati</taxon>
        <taxon>Verrucomicrobiota</taxon>
        <taxon>Opitutia</taxon>
        <taxon>Opitutia incertae sedis</taxon>
        <taxon>Candidatus Spyradosoma</taxon>
    </lineage>
</organism>
<proteinExistence type="inferred from homology"/>
<dbReference type="PANTHER" id="PTHR30629:SF2">
    <property type="entry name" value="PROPHAGE INTEGRASE INTS-RELATED"/>
    <property type="match status" value="1"/>
</dbReference>
<reference evidence="6" key="1">
    <citation type="submission" date="2020-10" db="EMBL/GenBank/DDBJ databases">
        <authorList>
            <person name="Gilroy R."/>
        </authorList>
    </citation>
    <scope>NUCLEOTIDE SEQUENCE</scope>
    <source>
        <strain evidence="6">10669</strain>
    </source>
</reference>
<protein>
    <submittedName>
        <fullName evidence="6">Tyrosine-type recombinase/integrase</fullName>
    </submittedName>
</protein>
<dbReference type="GO" id="GO:0003677">
    <property type="term" value="F:DNA binding"/>
    <property type="evidence" value="ECO:0007669"/>
    <property type="project" value="UniProtKB-KW"/>
</dbReference>
<name>A0A9D1T1Y9_9BACT</name>
<dbReference type="AlphaFoldDB" id="A0A9D1T1Y9"/>
<dbReference type="GO" id="GO:0006310">
    <property type="term" value="P:DNA recombination"/>
    <property type="evidence" value="ECO:0007669"/>
    <property type="project" value="UniProtKB-KW"/>
</dbReference>
<dbReference type="Gene3D" id="1.10.443.10">
    <property type="entry name" value="Intergrase catalytic core"/>
    <property type="match status" value="1"/>
</dbReference>
<dbReference type="InterPro" id="IPR002104">
    <property type="entry name" value="Integrase_catalytic"/>
</dbReference>
<feature type="domain" description="Tyr recombinase" evidence="5">
    <location>
        <begin position="175"/>
        <end position="347"/>
    </location>
</feature>
<accession>A0A9D1T1Y9</accession>
<reference evidence="6" key="2">
    <citation type="journal article" date="2021" name="PeerJ">
        <title>Extensive microbial diversity within the chicken gut microbiome revealed by metagenomics and culture.</title>
        <authorList>
            <person name="Gilroy R."/>
            <person name="Ravi A."/>
            <person name="Getino M."/>
            <person name="Pursley I."/>
            <person name="Horton D.L."/>
            <person name="Alikhan N.F."/>
            <person name="Baker D."/>
            <person name="Gharbi K."/>
            <person name="Hall N."/>
            <person name="Watson M."/>
            <person name="Adriaenssens E.M."/>
            <person name="Foster-Nyarko E."/>
            <person name="Jarju S."/>
            <person name="Secka A."/>
            <person name="Antonio M."/>
            <person name="Oren A."/>
            <person name="Chaudhuri R.R."/>
            <person name="La Ragione R."/>
            <person name="Hildebrand F."/>
            <person name="Pallen M.J."/>
        </authorList>
    </citation>
    <scope>NUCLEOTIDE SEQUENCE</scope>
    <source>
        <strain evidence="6">10669</strain>
    </source>
</reference>
<evidence type="ECO:0000256" key="3">
    <source>
        <dbReference type="ARBA" id="ARBA00023125"/>
    </source>
</evidence>
<dbReference type="PANTHER" id="PTHR30629">
    <property type="entry name" value="PROPHAGE INTEGRASE"/>
    <property type="match status" value="1"/>
</dbReference>
<dbReference type="EMBL" id="DVOG01000148">
    <property type="protein sequence ID" value="HIV04632.1"/>
    <property type="molecule type" value="Genomic_DNA"/>
</dbReference>
<dbReference type="InterPro" id="IPR011010">
    <property type="entry name" value="DNA_brk_join_enz"/>
</dbReference>
<keyword evidence="4" id="KW-0233">DNA recombination</keyword>
<sequence>MKNDLLCVHVERETLLKALSAEAILAKSGIDLLDAARLISEISEIGGTKNIKTLRRIFSLGREAFSRKRRALSFRAAATEFLSVKSHLRKRTLSDYRQTFAAIFRADPSARDADLRSLERNADFFRALISDAFRTPRQRVKARAVLHAFFSCAVRRGWCASNPVAGVDFPMPREQEIVPLSPEEIDALFAAAEKLSLQECVPAMALMIFAGIRPREIERLSWKCINREERVVSVMPAHSKTGGCRHVSILPRAEEILRNCGVPADESRKICPPNWQRKWKKIRAAAGWTPLGKKWRQDVLRHTFASCHLKFFKNISLLQCEMGHSSAKLLHARYLSMTGITHASAGRFWSGSAAAFPRRSADEIPAAPR</sequence>
<dbReference type="SUPFAM" id="SSF56349">
    <property type="entry name" value="DNA breaking-rejoining enzymes"/>
    <property type="match status" value="1"/>
</dbReference>
<dbReference type="InterPro" id="IPR050808">
    <property type="entry name" value="Phage_Integrase"/>
</dbReference>